<dbReference type="InterPro" id="IPR050250">
    <property type="entry name" value="Macrolide_Exporter_MacB"/>
</dbReference>
<dbReference type="InterPro" id="IPR003838">
    <property type="entry name" value="ABC3_permease_C"/>
</dbReference>
<dbReference type="AlphaFoldDB" id="A0A1L3NJE8"/>
<dbReference type="RefSeq" id="WP_072584650.1">
    <property type="nucleotide sequence ID" value="NZ_CP013243.1"/>
</dbReference>
<comment type="subcellular location">
    <subcellularLocation>
        <location evidence="1">Cell membrane</location>
        <topology evidence="1">Multi-pass membrane protein</topology>
    </subcellularLocation>
</comment>
<evidence type="ECO:0000256" key="5">
    <source>
        <dbReference type="ARBA" id="ARBA00023136"/>
    </source>
</evidence>
<gene>
    <name evidence="9" type="ORF">NPD5_723</name>
</gene>
<evidence type="ECO:0000256" key="2">
    <source>
        <dbReference type="ARBA" id="ARBA00022475"/>
    </source>
</evidence>
<feature type="transmembrane region" description="Helical" evidence="7">
    <location>
        <begin position="708"/>
        <end position="730"/>
    </location>
</feature>
<evidence type="ECO:0000256" key="7">
    <source>
        <dbReference type="SAM" id="Phobius"/>
    </source>
</evidence>
<dbReference type="GO" id="GO:0022857">
    <property type="term" value="F:transmembrane transporter activity"/>
    <property type="evidence" value="ECO:0007669"/>
    <property type="project" value="TreeGrafter"/>
</dbReference>
<feature type="domain" description="ABC3 transporter permease C-terminal" evidence="8">
    <location>
        <begin position="658"/>
        <end position="773"/>
    </location>
</feature>
<keyword evidence="2" id="KW-1003">Cell membrane</keyword>
<dbReference type="eggNOG" id="COG0577">
    <property type="taxonomic scope" value="Bacteria"/>
</dbReference>
<keyword evidence="3 7" id="KW-0812">Transmembrane</keyword>
<feature type="transmembrane region" description="Helical" evidence="7">
    <location>
        <begin position="742"/>
        <end position="764"/>
    </location>
</feature>
<sequence>MKVINELSKEYAKKSKLKRRITVLTIALATCLLTSIGIFAYSMHCMFIDEAVEFTNLAYGSFTSVSKDQVGILKNHSKLKNVGEIINAGDVKKDNNYINISYQDKEALELNNIKLIKGKTPFKYNEIALDKWFMDSQKLNIGDKFKLSGKEEFKISGVILGNKHNKANKSVEALISKVYAEDKYYRNRLVIFITEKDYKINETITSISKSLNIKDKNIKINNSLVNLKEGSLSENIPYIIITIIIVISSIVVIYNIFYISIIERIQTMGLLSCIGFTRKQIKKMIMKEGSIFAMIGIPLGIVLGYALSYLVIPMIQLNNPINIKSSIYTVPVVSIIIFITVYISTLKPARYASKISPIELVRYSEGNSKVFKVKKRESNKNILSDLAFANLWRNKKRTLLTIISITLSGMLFIIISTIFSSMNVKSATEQQIKNDFEITPKLSSDLYCEKENLSKDSIKKLNFLKNASFISNIKYITGEIKEKDCQFDVYGYDEAYISKIKKNLLQGKIDANKLKNENLLILQKSDRYDYNRGLKLGDIVELIVYESVITDKEGRKIYEGKKTIYKFKIAAIVSSRDLDMGWVMGPQFIIHKDNLTGIFKDVNVSAVAINSKYGKEEELNKDIKNIISKDTKVELKSFKEVYSKTKKEKQNIELIGYSIVITIATIGILNFINTIITGIISRKKEFGMLKAIGTTDNQLKSLLLKEGFYYLGIACILAGILGNLLGYFLFTLFKKVASYAIYHFPIIQTISMVFIVFIIEYIVVNISINSITKKSIVDEIRCD</sequence>
<feature type="transmembrane region" description="Helical" evidence="7">
    <location>
        <begin position="21"/>
        <end position="41"/>
    </location>
</feature>
<keyword evidence="4 7" id="KW-1133">Transmembrane helix</keyword>
<name>A0A1L3NJE8_CLOSG</name>
<evidence type="ECO:0000259" key="8">
    <source>
        <dbReference type="Pfam" id="PF02687"/>
    </source>
</evidence>
<feature type="transmembrane region" description="Helical" evidence="7">
    <location>
        <begin position="327"/>
        <end position="346"/>
    </location>
</feature>
<evidence type="ECO:0000313" key="9">
    <source>
        <dbReference type="EMBL" id="APH16218.1"/>
    </source>
</evidence>
<dbReference type="GO" id="GO:0005886">
    <property type="term" value="C:plasma membrane"/>
    <property type="evidence" value="ECO:0007669"/>
    <property type="project" value="UniProtKB-SubCell"/>
</dbReference>
<feature type="transmembrane region" description="Helical" evidence="7">
    <location>
        <begin position="291"/>
        <end position="315"/>
    </location>
</feature>
<evidence type="ECO:0000256" key="6">
    <source>
        <dbReference type="ARBA" id="ARBA00038076"/>
    </source>
</evidence>
<keyword evidence="5 7" id="KW-0472">Membrane</keyword>
<feature type="transmembrane region" description="Helical" evidence="7">
    <location>
        <begin position="399"/>
        <end position="419"/>
    </location>
</feature>
<comment type="similarity">
    <text evidence="6">Belongs to the ABC-4 integral membrane protein family.</text>
</comment>
<feature type="transmembrane region" description="Helical" evidence="7">
    <location>
        <begin position="654"/>
        <end position="680"/>
    </location>
</feature>
<organism evidence="9 10">
    <name type="scientific">Clostridium sporogenes</name>
    <dbReference type="NCBI Taxonomy" id="1509"/>
    <lineage>
        <taxon>Bacteria</taxon>
        <taxon>Bacillati</taxon>
        <taxon>Bacillota</taxon>
        <taxon>Clostridia</taxon>
        <taxon>Eubacteriales</taxon>
        <taxon>Clostridiaceae</taxon>
        <taxon>Clostridium</taxon>
    </lineage>
</organism>
<dbReference type="Pfam" id="PF02687">
    <property type="entry name" value="FtsX"/>
    <property type="match status" value="2"/>
</dbReference>
<dbReference type="PANTHER" id="PTHR30572">
    <property type="entry name" value="MEMBRANE COMPONENT OF TRANSPORTER-RELATED"/>
    <property type="match status" value="1"/>
</dbReference>
<evidence type="ECO:0000256" key="4">
    <source>
        <dbReference type="ARBA" id="ARBA00022989"/>
    </source>
</evidence>
<evidence type="ECO:0000256" key="3">
    <source>
        <dbReference type="ARBA" id="ARBA00022692"/>
    </source>
</evidence>
<evidence type="ECO:0000313" key="10">
    <source>
        <dbReference type="Proteomes" id="UP000182204"/>
    </source>
</evidence>
<dbReference type="Proteomes" id="UP000182204">
    <property type="component" value="Chromosome"/>
</dbReference>
<dbReference type="EMBL" id="CP013243">
    <property type="protein sequence ID" value="APH16218.1"/>
    <property type="molecule type" value="Genomic_DNA"/>
</dbReference>
<accession>A0A1L3NJE8</accession>
<reference evidence="9 10" key="1">
    <citation type="submission" date="2015-11" db="EMBL/GenBank/DDBJ databases">
        <authorList>
            <person name="Hill K.K."/>
            <person name="Shirey T.B."/>
            <person name="Raphael B."/>
            <person name="Daligault H.E."/>
            <person name="Davenport K.W."/>
            <person name="Bruce D.C."/>
            <person name="Foley B.T."/>
            <person name="Johnson S.L."/>
        </authorList>
    </citation>
    <scope>NUCLEOTIDE SEQUENCE [LARGE SCALE GENOMIC DNA]</scope>
    <source>
        <strain evidence="9 10">CDC_1632</strain>
    </source>
</reference>
<protein>
    <submittedName>
        <fullName evidence="9">FtsX-like permease family protein</fullName>
    </submittedName>
</protein>
<feature type="domain" description="ABC3 transporter permease C-terminal" evidence="8">
    <location>
        <begin position="239"/>
        <end position="357"/>
    </location>
</feature>
<feature type="transmembrane region" description="Helical" evidence="7">
    <location>
        <begin position="236"/>
        <end position="258"/>
    </location>
</feature>
<proteinExistence type="inferred from homology"/>
<evidence type="ECO:0000256" key="1">
    <source>
        <dbReference type="ARBA" id="ARBA00004651"/>
    </source>
</evidence>
<dbReference type="PANTHER" id="PTHR30572:SF4">
    <property type="entry name" value="ABC TRANSPORTER PERMEASE YTRF"/>
    <property type="match status" value="1"/>
</dbReference>